<reference evidence="4" key="1">
    <citation type="journal article" date="2019" name="Int. J. Syst. Evol. Microbiol.">
        <title>The Global Catalogue of Microorganisms (GCM) 10K type strain sequencing project: providing services to taxonomists for standard genome sequencing and annotation.</title>
        <authorList>
            <consortium name="The Broad Institute Genomics Platform"/>
            <consortium name="The Broad Institute Genome Sequencing Center for Infectious Disease"/>
            <person name="Wu L."/>
            <person name="Ma J."/>
        </authorList>
    </citation>
    <scope>NUCLEOTIDE SEQUENCE [LARGE SCALE GENOMIC DNA]</scope>
    <source>
        <strain evidence="4">JCM 18274</strain>
    </source>
</reference>
<sequence>MPSCNNEELYEIDESLITEELPSSEDETPPEDKIIFIEAENDTATTLQNTPVDIIVYTNDSNIPSSINITNTNPSNGDLTINDNGTPDNPLDDSIVYTPNVGFLGTDFFDYTICDEANLENCDTATVEIIVEPVNTSDVSGELKAFPTAYGGGSQATGGRGSAVYHVTNLNDSGSGSFREAISQSNRTVVFDVSGVIDLTSNIVFESDNLTIAGQTAPVGGITIAPAIGVKIRFQDCNNLIIRYIRIRVRGTATGSEYDAFDLYGNTDGAYNIILDHVSASYGSDETLSVRGGQTHNITYQRCLIAESKTGSLFGDSTNPEFSYDNSLLNCLYWNVSHRTPNSASNGRVDIINNVVQNWQYRLSMVLGDIQLNHINNYYAMGGRTGLTRGSQINLNPLVSSYDIQIYSAGNIIDKNIFTDPNADNKALWVEFDSGAQTTYAPSSEFTNTQYALIGDALPIQNANDAYADVITNVGANASLNEDGSVTYHTDANDTDYLDIMALGEGAYEAYSMNSSGASAIRSWYGEQRYANFEASITGIPINTRPDDYDTDKDGMPDIWEYNKFETYDRDGRGDFDGDGYTDLEEFIDLVDL</sequence>
<dbReference type="EMBL" id="BAABJH010000006">
    <property type="protein sequence ID" value="GAA4898952.1"/>
    <property type="molecule type" value="Genomic_DNA"/>
</dbReference>
<dbReference type="Pfam" id="PF17963">
    <property type="entry name" value="Big_9"/>
    <property type="match status" value="1"/>
</dbReference>
<evidence type="ECO:0000256" key="1">
    <source>
        <dbReference type="ARBA" id="ARBA00022723"/>
    </source>
</evidence>
<protein>
    <submittedName>
        <fullName evidence="3">Pectate lyase</fullName>
    </submittedName>
</protein>
<gene>
    <name evidence="3" type="ORF">GCM10023311_25150</name>
</gene>
<keyword evidence="2" id="KW-0325">Glycoprotein</keyword>
<keyword evidence="1" id="KW-0479">Metal-binding</keyword>
<dbReference type="InterPro" id="IPR052063">
    <property type="entry name" value="Polysaccharide_Lyase_1"/>
</dbReference>
<accession>A0ABP9FFL2</accession>
<evidence type="ECO:0000313" key="4">
    <source>
        <dbReference type="Proteomes" id="UP001500433"/>
    </source>
</evidence>
<keyword evidence="3" id="KW-0456">Lyase</keyword>
<dbReference type="Gene3D" id="2.160.20.10">
    <property type="entry name" value="Single-stranded right-handed beta-helix, Pectin lyase-like"/>
    <property type="match status" value="1"/>
</dbReference>
<dbReference type="PANTHER" id="PTHR42970:SF1">
    <property type="entry name" value="PECTATE LYASE C-RELATED"/>
    <property type="match status" value="1"/>
</dbReference>
<comment type="caution">
    <text evidence="3">The sequence shown here is derived from an EMBL/GenBank/DDBJ whole genome shotgun (WGS) entry which is preliminary data.</text>
</comment>
<dbReference type="Gene3D" id="2.60.40.3440">
    <property type="match status" value="1"/>
</dbReference>
<dbReference type="SUPFAM" id="SSF51126">
    <property type="entry name" value="Pectin lyase-like"/>
    <property type="match status" value="1"/>
</dbReference>
<dbReference type="PANTHER" id="PTHR42970">
    <property type="entry name" value="PECTATE LYASE C-RELATED"/>
    <property type="match status" value="1"/>
</dbReference>
<dbReference type="InterPro" id="IPR012334">
    <property type="entry name" value="Pectin_lyas_fold"/>
</dbReference>
<evidence type="ECO:0000313" key="3">
    <source>
        <dbReference type="EMBL" id="GAA4898952.1"/>
    </source>
</evidence>
<dbReference type="InterPro" id="IPR011050">
    <property type="entry name" value="Pectin_lyase_fold/virulence"/>
</dbReference>
<dbReference type="GO" id="GO:0016829">
    <property type="term" value="F:lyase activity"/>
    <property type="evidence" value="ECO:0007669"/>
    <property type="project" value="UniProtKB-KW"/>
</dbReference>
<proteinExistence type="predicted"/>
<keyword evidence="4" id="KW-1185">Reference proteome</keyword>
<organism evidence="3 4">
    <name type="scientific">Flaviramulus aquimarinus</name>
    <dbReference type="NCBI Taxonomy" id="1170456"/>
    <lineage>
        <taxon>Bacteria</taxon>
        <taxon>Pseudomonadati</taxon>
        <taxon>Bacteroidota</taxon>
        <taxon>Flavobacteriia</taxon>
        <taxon>Flavobacteriales</taxon>
        <taxon>Flavobacteriaceae</taxon>
        <taxon>Flaviramulus</taxon>
    </lineage>
</organism>
<evidence type="ECO:0000256" key="2">
    <source>
        <dbReference type="ARBA" id="ARBA00023180"/>
    </source>
</evidence>
<dbReference type="Proteomes" id="UP001500433">
    <property type="component" value="Unassembled WGS sequence"/>
</dbReference>
<name>A0ABP9FFL2_9FLAO</name>